<feature type="signal peptide" evidence="1">
    <location>
        <begin position="1"/>
        <end position="29"/>
    </location>
</feature>
<name>A0A023G141_AMBTT</name>
<reference evidence="2" key="1">
    <citation type="submission" date="2014-03" db="EMBL/GenBank/DDBJ databases">
        <title>The sialotranscriptome of Amblyomma triste, Amblyomma parvum and Amblyomma cajennense ticks, uncovered by 454-based RNA-seq.</title>
        <authorList>
            <person name="Garcia G.R."/>
            <person name="Gardinassi L.G."/>
            <person name="Ribeiro J.M."/>
            <person name="Anatriello E."/>
            <person name="Ferreira B.R."/>
            <person name="Moreira H.N."/>
            <person name="Mafra C."/>
            <person name="Olegario M.M."/>
            <person name="Szabo P.J."/>
            <person name="Miranda-Santos I.K."/>
            <person name="Maruyama S.R."/>
        </authorList>
    </citation>
    <scope>NUCLEOTIDE SEQUENCE</scope>
    <source>
        <strain evidence="2">Mato Grasso do Sul</strain>
        <tissue evidence="2">Salivary glands</tissue>
    </source>
</reference>
<keyword evidence="1" id="KW-0732">Signal</keyword>
<proteinExistence type="evidence at transcript level"/>
<feature type="chain" id="PRO_5001517910" evidence="1">
    <location>
        <begin position="30"/>
        <end position="144"/>
    </location>
</feature>
<accession>A0A023G141</accession>
<organism evidence="2">
    <name type="scientific">Amblyomma triste</name>
    <name type="common">Neotropical tick</name>
    <dbReference type="NCBI Taxonomy" id="251400"/>
    <lineage>
        <taxon>Eukaryota</taxon>
        <taxon>Metazoa</taxon>
        <taxon>Ecdysozoa</taxon>
        <taxon>Arthropoda</taxon>
        <taxon>Chelicerata</taxon>
        <taxon>Arachnida</taxon>
        <taxon>Acari</taxon>
        <taxon>Parasitiformes</taxon>
        <taxon>Ixodida</taxon>
        <taxon>Ixodoidea</taxon>
        <taxon>Ixodidae</taxon>
        <taxon>Amblyomminae</taxon>
        <taxon>Amblyomma</taxon>
    </lineage>
</organism>
<sequence>MHAMRPAAILKAVFLSMGLFAVQTNSATAKDPCFYYSDGHPCKVRDLGYDGEPTAKNGHCVSNKCVVDEILYGCTARPRPTVGSKIGCAYTCWKNHKLHYDYREVGQPCVHIVNSYSTVTTTCKQAGKRVLCRENITNADLLGC</sequence>
<evidence type="ECO:0000313" key="2">
    <source>
        <dbReference type="EMBL" id="JAC27901.1"/>
    </source>
</evidence>
<evidence type="ECO:0000256" key="1">
    <source>
        <dbReference type="SAM" id="SignalP"/>
    </source>
</evidence>
<dbReference type="AlphaFoldDB" id="A0A023G141"/>
<dbReference type="EMBL" id="GBBM01007517">
    <property type="protein sequence ID" value="JAC27901.1"/>
    <property type="molecule type" value="mRNA"/>
</dbReference>
<protein>
    <submittedName>
        <fullName evidence="2">Putative secreted protein</fullName>
    </submittedName>
</protein>